<dbReference type="Proteomes" id="UP000701853">
    <property type="component" value="Chromosome 7"/>
</dbReference>
<keyword evidence="2" id="KW-1185">Reference proteome</keyword>
<dbReference type="PANTHER" id="PTHR35500:SF1">
    <property type="entry name" value="OS03G0108700 PROTEIN"/>
    <property type="match status" value="1"/>
</dbReference>
<proteinExistence type="predicted"/>
<reference evidence="1 2" key="1">
    <citation type="journal article" date="2021" name="bioRxiv">
        <title>The Gossypium anomalum genome as a resource for cotton improvement and evolutionary analysis of hybrid incompatibility.</title>
        <authorList>
            <person name="Grover C.E."/>
            <person name="Yuan D."/>
            <person name="Arick M.A."/>
            <person name="Miller E.R."/>
            <person name="Hu G."/>
            <person name="Peterson D.G."/>
            <person name="Wendel J.F."/>
            <person name="Udall J.A."/>
        </authorList>
    </citation>
    <scope>NUCLEOTIDE SEQUENCE [LARGE SCALE GENOMIC DNA]</scope>
    <source>
        <strain evidence="1">JFW-Udall</strain>
        <tissue evidence="1">Leaf</tissue>
    </source>
</reference>
<dbReference type="PANTHER" id="PTHR35500">
    <property type="entry name" value="OS03G0108700 PROTEIN"/>
    <property type="match status" value="1"/>
</dbReference>
<evidence type="ECO:0000313" key="2">
    <source>
        <dbReference type="Proteomes" id="UP000701853"/>
    </source>
</evidence>
<dbReference type="EMBL" id="JAHUZN010000007">
    <property type="protein sequence ID" value="KAG8488838.1"/>
    <property type="molecule type" value="Genomic_DNA"/>
</dbReference>
<name>A0A8J5YGA9_9ROSI</name>
<gene>
    <name evidence="1" type="ORF">CXB51_016898</name>
</gene>
<dbReference type="AlphaFoldDB" id="A0A8J5YGA9"/>
<protein>
    <submittedName>
        <fullName evidence="1">Uncharacterized protein</fullName>
    </submittedName>
</protein>
<comment type="caution">
    <text evidence="1">The sequence shown here is derived from an EMBL/GenBank/DDBJ whole genome shotgun (WGS) entry which is preliminary data.</text>
</comment>
<sequence>MEVTEKEKSETHIVGLEEMELNISHILERIERFTQLATISIINHSPFWFIYAAVSELLESRETMFKELSNEFEQRLILIHREQIKKWQEEIKELRLVDASNEEASAVLNNARFLLQNPIFDS</sequence>
<evidence type="ECO:0000313" key="1">
    <source>
        <dbReference type="EMBL" id="KAG8488838.1"/>
    </source>
</evidence>
<dbReference type="OrthoDB" id="1933196at2759"/>
<accession>A0A8J5YGA9</accession>
<organism evidence="1 2">
    <name type="scientific">Gossypium anomalum</name>
    <dbReference type="NCBI Taxonomy" id="47600"/>
    <lineage>
        <taxon>Eukaryota</taxon>
        <taxon>Viridiplantae</taxon>
        <taxon>Streptophyta</taxon>
        <taxon>Embryophyta</taxon>
        <taxon>Tracheophyta</taxon>
        <taxon>Spermatophyta</taxon>
        <taxon>Magnoliopsida</taxon>
        <taxon>eudicotyledons</taxon>
        <taxon>Gunneridae</taxon>
        <taxon>Pentapetalae</taxon>
        <taxon>rosids</taxon>
        <taxon>malvids</taxon>
        <taxon>Malvales</taxon>
        <taxon>Malvaceae</taxon>
        <taxon>Malvoideae</taxon>
        <taxon>Gossypium</taxon>
    </lineage>
</organism>